<comment type="caution">
    <text evidence="2">The sequence shown here is derived from an EMBL/GenBank/DDBJ whole genome shotgun (WGS) entry which is preliminary data.</text>
</comment>
<dbReference type="EMBL" id="BMKS01000001">
    <property type="protein sequence ID" value="GGG17068.1"/>
    <property type="molecule type" value="Genomic_DNA"/>
</dbReference>
<dbReference type="Proteomes" id="UP000597507">
    <property type="component" value="Unassembled WGS sequence"/>
</dbReference>
<protein>
    <submittedName>
        <fullName evidence="2">Uncharacterized protein</fullName>
    </submittedName>
</protein>
<name>A0A8J3EAN5_9PROT</name>
<sequence length="79" mass="8171">MSASIALGKRQTEQVDRSALLLMLSYIEAECRRIGATAAADHAALAAALVPPGHGMPAARVAPAGTGASRRRKRASPLH</sequence>
<keyword evidence="3" id="KW-1185">Reference proteome</keyword>
<reference evidence="2 3" key="1">
    <citation type="journal article" date="2014" name="Int. J. Syst. Evol. Microbiol.">
        <title>Complete genome sequence of Corynebacterium casei LMG S-19264T (=DSM 44701T), isolated from a smear-ripened cheese.</title>
        <authorList>
            <consortium name="US DOE Joint Genome Institute (JGI-PGF)"/>
            <person name="Walter F."/>
            <person name="Albersmeier A."/>
            <person name="Kalinowski J."/>
            <person name="Ruckert C."/>
        </authorList>
    </citation>
    <scope>NUCLEOTIDE SEQUENCE [LARGE SCALE GENOMIC DNA]</scope>
    <source>
        <strain evidence="2 3">CGMCC 1.16330</strain>
    </source>
</reference>
<feature type="region of interest" description="Disordered" evidence="1">
    <location>
        <begin position="52"/>
        <end position="79"/>
    </location>
</feature>
<proteinExistence type="predicted"/>
<feature type="compositionally biased region" description="Basic residues" evidence="1">
    <location>
        <begin position="69"/>
        <end position="79"/>
    </location>
</feature>
<dbReference type="RefSeq" id="WP_188897464.1">
    <property type="nucleotide sequence ID" value="NZ_BMKS01000001.1"/>
</dbReference>
<evidence type="ECO:0000313" key="3">
    <source>
        <dbReference type="Proteomes" id="UP000597507"/>
    </source>
</evidence>
<organism evidence="2 3">
    <name type="scientific">Caldovatus sediminis</name>
    <dbReference type="NCBI Taxonomy" id="2041189"/>
    <lineage>
        <taxon>Bacteria</taxon>
        <taxon>Pseudomonadati</taxon>
        <taxon>Pseudomonadota</taxon>
        <taxon>Alphaproteobacteria</taxon>
        <taxon>Acetobacterales</taxon>
        <taxon>Roseomonadaceae</taxon>
        <taxon>Caldovatus</taxon>
    </lineage>
</organism>
<evidence type="ECO:0000256" key="1">
    <source>
        <dbReference type="SAM" id="MobiDB-lite"/>
    </source>
</evidence>
<gene>
    <name evidence="2" type="ORF">GCM10010964_01670</name>
</gene>
<accession>A0A8J3EAN5</accession>
<dbReference type="AlphaFoldDB" id="A0A8J3EAN5"/>
<evidence type="ECO:0000313" key="2">
    <source>
        <dbReference type="EMBL" id="GGG17068.1"/>
    </source>
</evidence>